<dbReference type="RefSeq" id="XP_067695212.1">
    <property type="nucleotide sequence ID" value="XM_067838826.1"/>
</dbReference>
<evidence type="ECO:0000259" key="2">
    <source>
        <dbReference type="Pfam" id="PF16206"/>
    </source>
</evidence>
<dbReference type="InterPro" id="IPR032817">
    <property type="entry name" value="Mon2_C"/>
</dbReference>
<accession>A0A836HUN8</accession>
<feature type="region of interest" description="Disordered" evidence="1">
    <location>
        <begin position="1223"/>
        <end position="1339"/>
    </location>
</feature>
<feature type="compositionally biased region" description="Polar residues" evidence="1">
    <location>
        <begin position="1943"/>
        <end position="1954"/>
    </location>
</feature>
<evidence type="ECO:0000313" key="3">
    <source>
        <dbReference type="EMBL" id="KAG5484586.1"/>
    </source>
</evidence>
<evidence type="ECO:0000256" key="1">
    <source>
        <dbReference type="SAM" id="MobiDB-lite"/>
    </source>
</evidence>
<evidence type="ECO:0000313" key="4">
    <source>
        <dbReference type="Proteomes" id="UP000674179"/>
    </source>
</evidence>
<feature type="region of interest" description="Disordered" evidence="1">
    <location>
        <begin position="1941"/>
        <end position="1960"/>
    </location>
</feature>
<protein>
    <recommendedName>
        <fullName evidence="2">Mon2 C-terminal domain-containing protein</fullName>
    </recommendedName>
</protein>
<gene>
    <name evidence="3" type="ORF">CUR178_07177</name>
</gene>
<feature type="region of interest" description="Disordered" evidence="1">
    <location>
        <begin position="392"/>
        <end position="420"/>
    </location>
</feature>
<dbReference type="Proteomes" id="UP000674179">
    <property type="component" value="Chromosome 9"/>
</dbReference>
<feature type="region of interest" description="Disordered" evidence="1">
    <location>
        <begin position="279"/>
        <end position="301"/>
    </location>
</feature>
<reference evidence="3 4" key="1">
    <citation type="submission" date="2021-02" db="EMBL/GenBank/DDBJ databases">
        <title>Leishmania (Mundinia) enrietti genome sequencing and assembly.</title>
        <authorList>
            <person name="Almutairi H."/>
            <person name="Gatherer D."/>
        </authorList>
    </citation>
    <scope>NUCLEOTIDE SEQUENCE [LARGE SCALE GENOMIC DNA]</scope>
    <source>
        <strain evidence="3">CUR178</strain>
    </source>
</reference>
<feature type="domain" description="Mon2 C-terminal" evidence="2">
    <location>
        <begin position="2033"/>
        <end position="2178"/>
    </location>
</feature>
<feature type="compositionally biased region" description="Basic and acidic residues" evidence="1">
    <location>
        <begin position="3015"/>
        <end position="3027"/>
    </location>
</feature>
<feature type="compositionally biased region" description="Basic and acidic residues" evidence="1">
    <location>
        <begin position="2866"/>
        <end position="2876"/>
    </location>
</feature>
<feature type="region of interest" description="Disordered" evidence="1">
    <location>
        <begin position="121"/>
        <end position="153"/>
    </location>
</feature>
<keyword evidence="4" id="KW-1185">Reference proteome</keyword>
<name>A0A836HUN8_LEIEN</name>
<dbReference type="OrthoDB" id="294853at2759"/>
<comment type="caution">
    <text evidence="3">The sequence shown here is derived from an EMBL/GenBank/DDBJ whole genome shotgun (WGS) entry which is preliminary data.</text>
</comment>
<feature type="region of interest" description="Disordered" evidence="1">
    <location>
        <begin position="806"/>
        <end position="830"/>
    </location>
</feature>
<feature type="region of interest" description="Disordered" evidence="1">
    <location>
        <begin position="2836"/>
        <end position="2886"/>
    </location>
</feature>
<feature type="compositionally biased region" description="Low complexity" evidence="1">
    <location>
        <begin position="1321"/>
        <end position="1339"/>
    </location>
</feature>
<dbReference type="Pfam" id="PF16206">
    <property type="entry name" value="Mon2_C"/>
    <property type="match status" value="1"/>
</dbReference>
<feature type="compositionally biased region" description="Polar residues" evidence="1">
    <location>
        <begin position="1285"/>
        <end position="1294"/>
    </location>
</feature>
<sequence length="3036" mass="318118">MASYWWPLGRSSVPEKTKGPESTGAPTATRSGIPMALSERTAMATGAHNSTAAAAVADVRHLAHAAFHTSLEGLLVESTKHRSLFLLRDAVQDTRQRQYDPTSLFETLCIACILLAERSAGGTGTTTRRSNSSAAQPPTPSGPATGGTASSSSGTGLYATSSCSEVAHAPVTAADAASPAASGARASFAAPPPHALHYRHHAASRALLLQSIGDIGKLIALALLPITQQVGKRVADLVRQLAFQPSLSQAAQHPSWCSQLPARAAAPLPVQVASTPMTLPLAPPPHATTSRDKVPSGSSAVPSTAATATVSVAGPVQLVHDDPVLVRLIQMTASAASRCPLGSSALAELYGVLFLFYNGVAPQSVLEATCEATLTHHIHTVLTALHDSGTGDNDGVASASGHANGDGPLHHSSPSVKPPASTFTAQLQGVAFIKDVCRLMIGARTRWLYLSPYCSTPSAPGSAASGGRGVTAASGSNYSKKGAAAQHKVNVPSSMAGITATVAAATGDGDLLWGQDQQPHSSLASTPMLKSLPTPSQLTQNVLNAQSATSATVAVSDASDLAHAAELPSLSSLPLTVPLCATMEAVPDRLRLFLVRTVTLFFKEYAKALMLPTEATAVTGEVEGANGSRIVTSASAVAMRSPLYTQCLNDCLFSVALWGLHEMGITVPMQPPPTLFVEMLQQQQQQHRDGSFSPQPCSLELFTCTQQLALASISTHLPSMTNSAQVLLEAHEQLLQQLCRRCKPCATSLLSPCLGRSDEVSGGARVSGDDAERLSQAAAVVLSLWRKTLTSASLLWKLLQLRSMRSGGRSDSKADAVPAGMSKSTKAHRNSGLYSEEGWWAGRHMNENSYSSDSDDGGGSSTLGASQRWLQSPHDGPAYQQLPALALPRSRGSYLTGGQTAPGGSGDSENNRVSTPAAPGITDTAVVSDPGGTGVDGTSVPSLVRLILSLVELAVSHMQPHATVTMQVSAGDRNIDGRCGGGDGEEAENVSLTGPLLLSSTPPRLLSAEDAEDGALSELSLKRSPLDIGLATVTEVSPAAAAVPVCVCTTNASTAYQCFTEVLNCLTAFGQLFSQLVDTQLMPSAAAADKEQVLCQCRACFLALHPRLLHCEQLCLRHLRYEEDVLPVVLKATGYWVQVSCVLQLPEQRDAYLAALVDVLRTPDPVAGYLVALAPPTALCTSDVTSHTTAMLLQALLKLNNEYMATEPVVPGSVAAAALSLSDECNSAPPGSKGDAKRSLQNAPNMSGWGAGWLGRGRTTSSPSTRGSTAARGRSGGRGSWTTSPFQAQVNATSTRERGGAGARSSIVGPSPRIGTPPLLASPSLSKQQPAPASSAMPSALTSRGWRAPAMQRAVILGVCRLQHKVFIMKTLHVIANTLGAQLKTGWALLARGLAVTEPLLHMLKRLLSWIEKSAEEQEQQEQLLSDALHLRDALRSLCAHNTCQLPYSQFDIFFAELVNGTVAVGEAAPYAAASGQLLYQNPQGYGDQWVLTSECLSVSVFAMLPFIEQRYTDTVAGVTAEEERDGSGGADRSSVQATSLQHQRTGALARALRLWELETLLFRYITDHRHLVEWGTKLLTAMAAHKRALLAVTASSSAEPAETDPGAPLVNGSLSHEETRSIELVLSTVVGHVATVAVQLCRSASRRRVAAVSSVDSVGDSQLGGAGSAASRHAHSTVAPSSSYQALQSASLVLTSGPFATVPLTQVSNALFAANAAFSSSLVSTSAKDSLASVGSGCRLPFLPFVQADATQSISGLLAAVHRSMQAIAVHSSLDDSNSSVATATSATAPVNLDPLEQLLASPFALLDSVYHEWQWQWASWPSRGEEAGLSTATNAAEPRVLEDCLSLPPVGSDKARQQWHEGERSAFQGALEASAASSVVAATLPKLLADAAATVLMVVVKIVQSYGEDIDGAAWEAILSLLQRTAMVTKGHGSVLVNTRGGVTQSSTNNDNVDGPSARSIDSLWDTSDIKAPSTAFSTEAVESLNTAFRALESIQHNHIPRLKANGLHRLIVCVGTFTVHRVDVGAPGERKLHTNLSAVQLLWSIADFLAAFAGEALEELERSSVDDNEKESSVGVVNVTTSGYAGAAAGGMPGSPTRYSNTSSAAQQQQDRLWCALLWQLRSGCLDDRQEVRQSSLQTFFALVQTYGWRFSAVCWQCVLQDVLTPLMEAVEVATSLCATPSPSASPSAPGGDGGAVVTAAAAAAGTGAQDATMQRLLRSFADQPQQLEEVRVALFDAGSRLFVTHYAHMQAAATALSAFSSPQPQHPRLLVTREDKNDATQALERLLRLCGGVCMVLRGTTGEQAAVAAVHALHGLLVEMPGTGLHAHGVHLAWCALERLLLCGGGDDCADESPSDWREGTLPGPYAHTRAKQCTITVMAATVAAICDSFRLQRLVAAAAPDAADDFTTVTSPSTVEHTHSATGLSSYFSGWGGGGGVGIVSPTGAMSGAHLRPRGSSSPAQYFTRLLFLLQAVTRCSAVVNSYYFPSKAQSTLLEGVTAVWPTLSSREARMVWGEVLLLAFPPAAQLQSFVLQQPHECVHTTVTNNNNANAAAAAEASTLIPLKSAMPPGSHPGYLSAVMETMRGLMLHHIGTDAVRAPASATPTSATMTDEDCVRLAFMAPSALQAVGTLLLLHLAPAAAVGGPSRSGSVPFTLPALFLQECTDLMLCTLWGPILARPPAPPSPSLSGPSVSTVSAPTAATVQCRRDGVTALCRVFELLLVTTSTVVRRLDATSRSGATSTNGATTPPTASIMPPHVTAALQSLDLLVDTLGEVVYCVMEQYEDVVCATAAITALSLASTAEGMALSQVARRSLSLLQRWADAVAATPSVRLPSPSSAESQHHHTRSCSDGSRVMSPDAQHADARHDVHAHPHSAGDAAATTALTETSRIKLQDVVRASMESRTKAIIVQFVDNPDDVSAGGLLIDTLRDMLNAAQNVARAEPRIGGGAAMPPLSIMMPELLRLVACSSREPNRSVAMITQEQEVRGILADLLAIALNQEKQLPSQSGSHEKRSRQEDAHPLRSNAGNRH</sequence>
<organism evidence="3 4">
    <name type="scientific">Leishmania enriettii</name>
    <dbReference type="NCBI Taxonomy" id="5663"/>
    <lineage>
        <taxon>Eukaryota</taxon>
        <taxon>Discoba</taxon>
        <taxon>Euglenozoa</taxon>
        <taxon>Kinetoplastea</taxon>
        <taxon>Metakinetoplastina</taxon>
        <taxon>Trypanosomatida</taxon>
        <taxon>Trypanosomatidae</taxon>
        <taxon>Leishmaniinae</taxon>
        <taxon>Leishmania</taxon>
    </lineage>
</organism>
<feature type="region of interest" description="Disordered" evidence="1">
    <location>
        <begin position="1"/>
        <end position="31"/>
    </location>
</feature>
<feature type="compositionally biased region" description="Low complexity" evidence="1">
    <location>
        <begin position="125"/>
        <end position="153"/>
    </location>
</feature>
<proteinExistence type="predicted"/>
<dbReference type="KEGG" id="lenr:94174336"/>
<feature type="region of interest" description="Disordered" evidence="1">
    <location>
        <begin position="849"/>
        <end position="933"/>
    </location>
</feature>
<feature type="region of interest" description="Disordered" evidence="1">
    <location>
        <begin position="3008"/>
        <end position="3036"/>
    </location>
</feature>
<feature type="compositionally biased region" description="Low complexity" evidence="1">
    <location>
        <begin position="1256"/>
        <end position="1273"/>
    </location>
</feature>
<dbReference type="GeneID" id="94174336"/>
<dbReference type="EMBL" id="JAFHKP010000009">
    <property type="protein sequence ID" value="KAG5484586.1"/>
    <property type="molecule type" value="Genomic_DNA"/>
</dbReference>